<dbReference type="InterPro" id="IPR045340">
    <property type="entry name" value="DUF6533"/>
</dbReference>
<feature type="transmembrane region" description="Helical" evidence="1">
    <location>
        <begin position="105"/>
        <end position="125"/>
    </location>
</feature>
<feature type="transmembrane region" description="Helical" evidence="1">
    <location>
        <begin position="15"/>
        <end position="35"/>
    </location>
</feature>
<dbReference type="OrthoDB" id="2769902at2759"/>
<gene>
    <name evidence="3" type="ORF">POSPLADRAFT_1144508</name>
</gene>
<evidence type="ECO:0000256" key="1">
    <source>
        <dbReference type="SAM" id="Phobius"/>
    </source>
</evidence>
<accession>A0A1X6N092</accession>
<evidence type="ECO:0000259" key="2">
    <source>
        <dbReference type="Pfam" id="PF20151"/>
    </source>
</evidence>
<keyword evidence="1" id="KW-0472">Membrane</keyword>
<keyword evidence="1" id="KW-1133">Transmembrane helix</keyword>
<keyword evidence="4" id="KW-1185">Reference proteome</keyword>
<feature type="transmembrane region" description="Helical" evidence="1">
    <location>
        <begin position="47"/>
        <end position="67"/>
    </location>
</feature>
<dbReference type="STRING" id="670580.A0A1X6N092"/>
<dbReference type="RefSeq" id="XP_024338706.1">
    <property type="nucleotide sequence ID" value="XM_024485701.1"/>
</dbReference>
<dbReference type="EMBL" id="KZ110598">
    <property type="protein sequence ID" value="OSX61912.1"/>
    <property type="molecule type" value="Genomic_DNA"/>
</dbReference>
<reference evidence="3 4" key="1">
    <citation type="submission" date="2017-04" db="EMBL/GenBank/DDBJ databases">
        <title>Genome Sequence of the Model Brown-Rot Fungus Postia placenta SB12.</title>
        <authorList>
            <consortium name="DOE Joint Genome Institute"/>
            <person name="Gaskell J."/>
            <person name="Kersten P."/>
            <person name="Larrondo L.F."/>
            <person name="Canessa P."/>
            <person name="Martinez D."/>
            <person name="Hibbett D."/>
            <person name="Schmoll M."/>
            <person name="Kubicek C.P."/>
            <person name="Martinez A.T."/>
            <person name="Yadav J."/>
            <person name="Master E."/>
            <person name="Magnuson J.K."/>
            <person name="James T."/>
            <person name="Yaver D."/>
            <person name="Berka R."/>
            <person name="Labutti K."/>
            <person name="Lipzen A."/>
            <person name="Aerts A."/>
            <person name="Barry K."/>
            <person name="Henrissat B."/>
            <person name="Blanchette R."/>
            <person name="Grigoriev I."/>
            <person name="Cullen D."/>
        </authorList>
    </citation>
    <scope>NUCLEOTIDE SEQUENCE [LARGE SCALE GENOMIC DNA]</scope>
    <source>
        <strain evidence="3 4">MAD-698-R-SB12</strain>
    </source>
</reference>
<protein>
    <recommendedName>
        <fullName evidence="2">DUF6533 domain-containing protein</fullName>
    </recommendedName>
</protein>
<feature type="transmembrane region" description="Helical" evidence="1">
    <location>
        <begin position="202"/>
        <end position="227"/>
    </location>
</feature>
<sequence>MSSTAEIQSAESQRVTNYIVVATTAFYIYDCLITFDMELQVVWARKATGASVLFIMNRYVCLVVQALEMICQFADISCTIAVWAAQSIVFSGLRVYGVNGRQWKTPLLVVVLGMVPAAANLVYTVNWRMVPDTSTCVITLDTSPRALNQFVLVIVATEICQSAGEALTLGATWYATYQVRKLAHGTDLKPSIAFLLLRDGDLYFGVLFAMCMLEIALNLVAVAVYYAREHTSLMSEPSEVRFAPDLFVGNMGAPLATGGSRDTLASLEFGENETAVDDSEQIMRAADLEDGLEEKAEIVEAPFSFELGVVHPAQNLIRDT</sequence>
<feature type="domain" description="DUF6533" evidence="2">
    <location>
        <begin position="18"/>
        <end position="62"/>
    </location>
</feature>
<evidence type="ECO:0000313" key="3">
    <source>
        <dbReference type="EMBL" id="OSX61912.1"/>
    </source>
</evidence>
<keyword evidence="1" id="KW-0812">Transmembrane</keyword>
<dbReference type="GeneID" id="36330650"/>
<dbReference type="Pfam" id="PF20151">
    <property type="entry name" value="DUF6533"/>
    <property type="match status" value="1"/>
</dbReference>
<dbReference type="Proteomes" id="UP000194127">
    <property type="component" value="Unassembled WGS sequence"/>
</dbReference>
<dbReference type="AlphaFoldDB" id="A0A1X6N092"/>
<name>A0A1X6N092_9APHY</name>
<proteinExistence type="predicted"/>
<evidence type="ECO:0000313" key="4">
    <source>
        <dbReference type="Proteomes" id="UP000194127"/>
    </source>
</evidence>
<organism evidence="3 4">
    <name type="scientific">Postia placenta MAD-698-R-SB12</name>
    <dbReference type="NCBI Taxonomy" id="670580"/>
    <lineage>
        <taxon>Eukaryota</taxon>
        <taxon>Fungi</taxon>
        <taxon>Dikarya</taxon>
        <taxon>Basidiomycota</taxon>
        <taxon>Agaricomycotina</taxon>
        <taxon>Agaricomycetes</taxon>
        <taxon>Polyporales</taxon>
        <taxon>Adustoporiaceae</taxon>
        <taxon>Rhodonia</taxon>
    </lineage>
</organism>
<feature type="transmembrane region" description="Helical" evidence="1">
    <location>
        <begin position="73"/>
        <end position="93"/>
    </location>
</feature>